<evidence type="ECO:0000313" key="2">
    <source>
        <dbReference type="EMBL" id="KYF84167.1"/>
    </source>
</evidence>
<comment type="caution">
    <text evidence="2">The sequence shown here is derived from an EMBL/GenBank/DDBJ whole genome shotgun (WGS) entry which is preliminary data.</text>
</comment>
<dbReference type="InterPro" id="IPR001466">
    <property type="entry name" value="Beta-lactam-related"/>
</dbReference>
<dbReference type="AlphaFoldDB" id="A0A150RVA5"/>
<organism evidence="2 3">
    <name type="scientific">Sorangium cellulosum</name>
    <name type="common">Polyangium cellulosum</name>
    <dbReference type="NCBI Taxonomy" id="56"/>
    <lineage>
        <taxon>Bacteria</taxon>
        <taxon>Pseudomonadati</taxon>
        <taxon>Myxococcota</taxon>
        <taxon>Polyangia</taxon>
        <taxon>Polyangiales</taxon>
        <taxon>Polyangiaceae</taxon>
        <taxon>Sorangium</taxon>
    </lineage>
</organism>
<dbReference type="SUPFAM" id="SSF56601">
    <property type="entry name" value="beta-lactamase/transpeptidase-like"/>
    <property type="match status" value="1"/>
</dbReference>
<dbReference type="Pfam" id="PF00144">
    <property type="entry name" value="Beta-lactamase"/>
    <property type="match status" value="1"/>
</dbReference>
<gene>
    <name evidence="2" type="ORF">BE17_41310</name>
</gene>
<accession>A0A150RVA5</accession>
<proteinExistence type="predicted"/>
<dbReference type="EMBL" id="JEMB01001975">
    <property type="protein sequence ID" value="KYF84167.1"/>
    <property type="molecule type" value="Genomic_DNA"/>
</dbReference>
<dbReference type="Proteomes" id="UP000075635">
    <property type="component" value="Unassembled WGS sequence"/>
</dbReference>
<evidence type="ECO:0000259" key="1">
    <source>
        <dbReference type="Pfam" id="PF00144"/>
    </source>
</evidence>
<dbReference type="Gene3D" id="3.40.710.10">
    <property type="entry name" value="DD-peptidase/beta-lactamase superfamily"/>
    <property type="match status" value="1"/>
</dbReference>
<evidence type="ECO:0000313" key="3">
    <source>
        <dbReference type="Proteomes" id="UP000075635"/>
    </source>
</evidence>
<dbReference type="InterPro" id="IPR050789">
    <property type="entry name" value="Diverse_Enzym_Activities"/>
</dbReference>
<protein>
    <recommendedName>
        <fullName evidence="1">Beta-lactamase-related domain-containing protein</fullName>
    </recommendedName>
</protein>
<reference evidence="2 3" key="1">
    <citation type="submission" date="2014-02" db="EMBL/GenBank/DDBJ databases">
        <title>The small core and large imbalanced accessory genome model reveals a collaborative survival strategy of Sorangium cellulosum strains in nature.</title>
        <authorList>
            <person name="Han K."/>
            <person name="Peng R."/>
            <person name="Blom J."/>
            <person name="Li Y.-Z."/>
        </authorList>
    </citation>
    <scope>NUCLEOTIDE SEQUENCE [LARGE SCALE GENOMIC DNA]</scope>
    <source>
        <strain evidence="2 3">So0011-07</strain>
    </source>
</reference>
<dbReference type="PANTHER" id="PTHR43283:SF3">
    <property type="entry name" value="BETA-LACTAMASE FAMILY PROTEIN (AFU_ORTHOLOGUE AFUA_5G07500)"/>
    <property type="match status" value="1"/>
</dbReference>
<sequence length="402" mass="44359">PEPEKDRFQEVRGYLLRLVTEKKIAGAVAMVSQGGKVLYLDALGMQDVEAARPMSEETIFRICSMTKPITSVAVMMLVEEGKIALADPLSRFVPEFKKVEVATPDPAKQGAYKREKARREITIHDLLTHRSGLTYGFLENAYFRKLYRDAGISDGLTETRGTIADQVKKLASLPLMHQPGAAWSYGLSADVLGRVVEVASGRTLEQFFYERIFKPLQMNDTHFHLPAKDEPRLAAVYQPTQDGTIERLPAGPVEKQGAIYSASYPLDRNGQYFSGGAGLVSTVKDYGRFAQMLLNGGELDGTRLLKKETVELMTRNHTADVALPWEEIGGGFGLGFGVVTEAHKGSELGSVGTFSWGGFYNTTFWVDPQKNLVGILMTQLHPANSLLIPDTFRQMTYAALGK</sequence>
<name>A0A150RVA5_SORCE</name>
<dbReference type="PANTHER" id="PTHR43283">
    <property type="entry name" value="BETA-LACTAMASE-RELATED"/>
    <property type="match status" value="1"/>
</dbReference>
<dbReference type="InterPro" id="IPR012338">
    <property type="entry name" value="Beta-lactam/transpept-like"/>
</dbReference>
<feature type="domain" description="Beta-lactamase-related" evidence="1">
    <location>
        <begin position="18"/>
        <end position="384"/>
    </location>
</feature>
<feature type="non-terminal residue" evidence="2">
    <location>
        <position position="1"/>
    </location>
</feature>